<name>A0A016TQS0_9BILA</name>
<evidence type="ECO:0000313" key="2">
    <source>
        <dbReference type="Proteomes" id="UP000024635"/>
    </source>
</evidence>
<dbReference type="AlphaFoldDB" id="A0A016TQS0"/>
<evidence type="ECO:0000313" key="1">
    <source>
        <dbReference type="EMBL" id="EYC05394.1"/>
    </source>
</evidence>
<comment type="caution">
    <text evidence="1">The sequence shown here is derived from an EMBL/GenBank/DDBJ whole genome shotgun (WGS) entry which is preliminary data.</text>
</comment>
<gene>
    <name evidence="1" type="primary">Acey_s0082.g1556</name>
    <name evidence="1" type="ORF">Y032_0082g1556</name>
</gene>
<organism evidence="1 2">
    <name type="scientific">Ancylostoma ceylanicum</name>
    <dbReference type="NCBI Taxonomy" id="53326"/>
    <lineage>
        <taxon>Eukaryota</taxon>
        <taxon>Metazoa</taxon>
        <taxon>Ecdysozoa</taxon>
        <taxon>Nematoda</taxon>
        <taxon>Chromadorea</taxon>
        <taxon>Rhabditida</taxon>
        <taxon>Rhabditina</taxon>
        <taxon>Rhabditomorpha</taxon>
        <taxon>Strongyloidea</taxon>
        <taxon>Ancylostomatidae</taxon>
        <taxon>Ancylostomatinae</taxon>
        <taxon>Ancylostoma</taxon>
    </lineage>
</organism>
<reference evidence="2" key="1">
    <citation type="journal article" date="2015" name="Nat. Genet.">
        <title>The genome and transcriptome of the zoonotic hookworm Ancylostoma ceylanicum identify infection-specific gene families.</title>
        <authorList>
            <person name="Schwarz E.M."/>
            <person name="Hu Y."/>
            <person name="Antoshechkin I."/>
            <person name="Miller M.M."/>
            <person name="Sternberg P.W."/>
            <person name="Aroian R.V."/>
        </authorList>
    </citation>
    <scope>NUCLEOTIDE SEQUENCE</scope>
    <source>
        <strain evidence="2">HY135</strain>
    </source>
</reference>
<sequence>MRSGVEVDGRVTRHVHHANHFLEGVIIRRFSCFFGSEYYGDITENMLSGEEFGQEIGQNLSSQKASNTRGFKT</sequence>
<dbReference type="EMBL" id="JARK01001418">
    <property type="protein sequence ID" value="EYC05394.1"/>
    <property type="molecule type" value="Genomic_DNA"/>
</dbReference>
<proteinExistence type="predicted"/>
<dbReference type="Proteomes" id="UP000024635">
    <property type="component" value="Unassembled WGS sequence"/>
</dbReference>
<keyword evidence="2" id="KW-1185">Reference proteome</keyword>
<accession>A0A016TQS0</accession>
<protein>
    <submittedName>
        <fullName evidence="1">Uncharacterized protein</fullName>
    </submittedName>
</protein>